<dbReference type="EMBL" id="BAABAT010000013">
    <property type="protein sequence ID" value="GAA4252367.1"/>
    <property type="molecule type" value="Genomic_DNA"/>
</dbReference>
<evidence type="ECO:0000256" key="3">
    <source>
        <dbReference type="ARBA" id="ARBA00022426"/>
    </source>
</evidence>
<evidence type="ECO:0000256" key="2">
    <source>
        <dbReference type="ARBA" id="ARBA00004651"/>
    </source>
</evidence>
<dbReference type="InterPro" id="IPR011541">
    <property type="entry name" value="Ni/Co_transpt_high_affinity"/>
</dbReference>
<evidence type="ECO:0000256" key="1">
    <source>
        <dbReference type="ARBA" id="ARBA00002510"/>
    </source>
</evidence>
<evidence type="ECO:0000256" key="8">
    <source>
        <dbReference type="ARBA" id="ARBA00022989"/>
    </source>
</evidence>
<evidence type="ECO:0000256" key="6">
    <source>
        <dbReference type="ARBA" id="ARBA00022596"/>
    </source>
</evidence>
<dbReference type="Proteomes" id="UP001500620">
    <property type="component" value="Unassembled WGS sequence"/>
</dbReference>
<comment type="function">
    <text evidence="1">Efflux system for nickel and cobalt.</text>
</comment>
<comment type="similarity">
    <text evidence="13">Belongs to the NiCoT transporter (TC 2.A.52) family.</text>
</comment>
<feature type="transmembrane region" description="Helical" evidence="13">
    <location>
        <begin position="264"/>
        <end position="291"/>
    </location>
</feature>
<feature type="signal peptide" evidence="15">
    <location>
        <begin position="1"/>
        <end position="24"/>
    </location>
</feature>
<reference evidence="17" key="1">
    <citation type="journal article" date="2019" name="Int. J. Syst. Evol. Microbiol.">
        <title>The Global Catalogue of Microorganisms (GCM) 10K type strain sequencing project: providing services to taxonomists for standard genome sequencing and annotation.</title>
        <authorList>
            <consortium name="The Broad Institute Genomics Platform"/>
            <consortium name="The Broad Institute Genome Sequencing Center for Infectious Disease"/>
            <person name="Wu L."/>
            <person name="Ma J."/>
        </authorList>
    </citation>
    <scope>NUCLEOTIDE SEQUENCE [LARGE SCALE GENOMIC DNA]</scope>
    <source>
        <strain evidence="17">JCM 17441</strain>
    </source>
</reference>
<keyword evidence="12" id="KW-0170">Cobalt</keyword>
<proteinExistence type="inferred from homology"/>
<feature type="chain" id="PRO_5046965673" description="Nickel/cobalt efflux system" evidence="15">
    <location>
        <begin position="25"/>
        <end position="490"/>
    </location>
</feature>
<keyword evidence="9" id="KW-0406">Ion transport</keyword>
<dbReference type="InterPro" id="IPR051224">
    <property type="entry name" value="NiCoT_RcnA"/>
</dbReference>
<keyword evidence="8 13" id="KW-1133">Transmembrane helix</keyword>
<evidence type="ECO:0000256" key="11">
    <source>
        <dbReference type="ARBA" id="ARBA00023136"/>
    </source>
</evidence>
<feature type="transmembrane region" description="Helical" evidence="13">
    <location>
        <begin position="223"/>
        <end position="243"/>
    </location>
</feature>
<comment type="caution">
    <text evidence="16">The sequence shown here is derived from an EMBL/GenBank/DDBJ whole genome shotgun (WGS) entry which is preliminary data.</text>
</comment>
<evidence type="ECO:0000256" key="15">
    <source>
        <dbReference type="SAM" id="SignalP"/>
    </source>
</evidence>
<evidence type="ECO:0000256" key="4">
    <source>
        <dbReference type="ARBA" id="ARBA00022448"/>
    </source>
</evidence>
<evidence type="ECO:0000256" key="5">
    <source>
        <dbReference type="ARBA" id="ARBA00022475"/>
    </source>
</evidence>
<evidence type="ECO:0000313" key="17">
    <source>
        <dbReference type="Proteomes" id="UP001500620"/>
    </source>
</evidence>
<feature type="compositionally biased region" description="Basic and acidic residues" evidence="14">
    <location>
        <begin position="327"/>
        <end position="383"/>
    </location>
</feature>
<gene>
    <name evidence="16" type="ORF">GCM10022255_048690</name>
</gene>
<dbReference type="Pfam" id="PF03824">
    <property type="entry name" value="NicO"/>
    <property type="match status" value="1"/>
</dbReference>
<evidence type="ECO:0000256" key="14">
    <source>
        <dbReference type="SAM" id="MobiDB-lite"/>
    </source>
</evidence>
<keyword evidence="11 13" id="KW-0472">Membrane</keyword>
<name>A0ABP8DC03_9ACTN</name>
<feature type="transmembrane region" description="Helical" evidence="13">
    <location>
        <begin position="297"/>
        <end position="317"/>
    </location>
</feature>
<keyword evidence="4 13" id="KW-0813">Transport</keyword>
<feature type="transmembrane region" description="Helical" evidence="13">
    <location>
        <begin position="388"/>
        <end position="413"/>
    </location>
</feature>
<keyword evidence="17" id="KW-1185">Reference proteome</keyword>
<evidence type="ECO:0000313" key="16">
    <source>
        <dbReference type="EMBL" id="GAA4252367.1"/>
    </source>
</evidence>
<keyword evidence="3" id="KW-0171">Cobalt transport</keyword>
<keyword evidence="7 13" id="KW-0812">Transmembrane</keyword>
<comment type="subcellular location">
    <subcellularLocation>
        <location evidence="2 13">Cell membrane</location>
        <topology evidence="2 13">Multi-pass membrane protein</topology>
    </subcellularLocation>
</comment>
<evidence type="ECO:0000256" key="9">
    <source>
        <dbReference type="ARBA" id="ARBA00023065"/>
    </source>
</evidence>
<evidence type="ECO:0000256" key="7">
    <source>
        <dbReference type="ARBA" id="ARBA00022692"/>
    </source>
</evidence>
<evidence type="ECO:0000256" key="12">
    <source>
        <dbReference type="ARBA" id="ARBA00023285"/>
    </source>
</evidence>
<sequence length="490" mass="50723">MRRLLVLLLLPVLAVLFAPGTAHAHPLGNFSVNQLAALAFTPSRVDVTAVVDYAELPTLQQPDLNAATECAAFSAAFSVRADAAVLHWTVTSSDLTFSDGSAGLRTSRLSCTLTAPYSGTSIDVANRYREDRVGWRELTATADGVHLESSPLPTASRTDGLRSYPDDLLSSPPDVRSAHLVLAAGGATLATDAAAPAANLPGPLARAEALLRGWVGERSLTPWVGLLAVLLALVLGGAHAALPGHGKTVMAAYLAGRQGRPRDALAVGATVTLTHTGGVLILGLLLTTIAGLAGETVLAWLGVVSGLLVAAVGASMLRRRVRSHSHSHGDGAHGHSHDHGHGHGDADHGRSHSHGDHGDHGHSHSHDHEHDHSHSHGHSHGVERPSRLALVGMGVAGGLVPSPSALVVLLGAIGLGRTWFGVLLVLAYGAGMAAVLTAAGLLLIRLRDRWSGKLRLNARLQRLTRLAPTGTAALVLLVGSALAVRSFVTL</sequence>
<keyword evidence="15" id="KW-0732">Signal</keyword>
<evidence type="ECO:0000256" key="13">
    <source>
        <dbReference type="RuleBase" id="RU362101"/>
    </source>
</evidence>
<dbReference type="PANTHER" id="PTHR40659:SF1">
    <property type="entry name" value="NICKEL_COBALT EFFLUX SYSTEM RCNA"/>
    <property type="match status" value="1"/>
</dbReference>
<dbReference type="RefSeq" id="WP_345129444.1">
    <property type="nucleotide sequence ID" value="NZ_BAABAT010000013.1"/>
</dbReference>
<accession>A0ABP8DC03</accession>
<keyword evidence="6" id="KW-0533">Nickel</keyword>
<protein>
    <recommendedName>
        <fullName evidence="13">Nickel/cobalt efflux system</fullName>
    </recommendedName>
</protein>
<feature type="transmembrane region" description="Helical" evidence="13">
    <location>
        <begin position="465"/>
        <end position="488"/>
    </location>
</feature>
<feature type="transmembrane region" description="Helical" evidence="13">
    <location>
        <begin position="419"/>
        <end position="444"/>
    </location>
</feature>
<evidence type="ECO:0000256" key="10">
    <source>
        <dbReference type="ARBA" id="ARBA00023112"/>
    </source>
</evidence>
<keyword evidence="10" id="KW-0921">Nickel transport</keyword>
<feature type="region of interest" description="Disordered" evidence="14">
    <location>
        <begin position="321"/>
        <end position="383"/>
    </location>
</feature>
<dbReference type="PANTHER" id="PTHR40659">
    <property type="entry name" value="NICKEL/COBALT EFFLUX SYSTEM RCNA"/>
    <property type="match status" value="1"/>
</dbReference>
<organism evidence="16 17">
    <name type="scientific">Dactylosporangium darangshiense</name>
    <dbReference type="NCBI Taxonomy" id="579108"/>
    <lineage>
        <taxon>Bacteria</taxon>
        <taxon>Bacillati</taxon>
        <taxon>Actinomycetota</taxon>
        <taxon>Actinomycetes</taxon>
        <taxon>Micromonosporales</taxon>
        <taxon>Micromonosporaceae</taxon>
        <taxon>Dactylosporangium</taxon>
    </lineage>
</organism>
<keyword evidence="5" id="KW-1003">Cell membrane</keyword>